<dbReference type="AlphaFoldDB" id="A0A1D1YQ02"/>
<proteinExistence type="predicted"/>
<name>A0A1D1YQ02_9ARAE</name>
<organism evidence="1">
    <name type="scientific">Anthurium amnicola</name>
    <dbReference type="NCBI Taxonomy" id="1678845"/>
    <lineage>
        <taxon>Eukaryota</taxon>
        <taxon>Viridiplantae</taxon>
        <taxon>Streptophyta</taxon>
        <taxon>Embryophyta</taxon>
        <taxon>Tracheophyta</taxon>
        <taxon>Spermatophyta</taxon>
        <taxon>Magnoliopsida</taxon>
        <taxon>Liliopsida</taxon>
        <taxon>Araceae</taxon>
        <taxon>Pothoideae</taxon>
        <taxon>Potheae</taxon>
        <taxon>Anthurium</taxon>
    </lineage>
</organism>
<accession>A0A1D1YQ02</accession>
<dbReference type="Pfam" id="PF15011">
    <property type="entry name" value="CA109-like"/>
    <property type="match status" value="1"/>
</dbReference>
<dbReference type="PANTHER" id="PTHR37904">
    <property type="entry name" value="OS10G0566900 PROTEIN"/>
    <property type="match status" value="1"/>
</dbReference>
<dbReference type="InterPro" id="IPR029159">
    <property type="entry name" value="CA109-like"/>
</dbReference>
<reference evidence="1" key="1">
    <citation type="submission" date="2015-07" db="EMBL/GenBank/DDBJ databases">
        <title>Transcriptome Assembly of Anthurium amnicola.</title>
        <authorList>
            <person name="Suzuki J."/>
        </authorList>
    </citation>
    <scope>NUCLEOTIDE SEQUENCE</scope>
</reference>
<protein>
    <submittedName>
        <fullName evidence="1">Uncharacterized protein At5g43822</fullName>
    </submittedName>
</protein>
<gene>
    <name evidence="1" type="primary">At5g43822_4</name>
    <name evidence="1" type="ORF">g.69751</name>
</gene>
<dbReference type="PANTHER" id="PTHR37904:SF2">
    <property type="entry name" value="OS10G0566900 PROTEIN"/>
    <property type="match status" value="1"/>
</dbReference>
<evidence type="ECO:0000313" key="1">
    <source>
        <dbReference type="EMBL" id="JAT56720.1"/>
    </source>
</evidence>
<sequence length="191" mass="21555">MEALVRKYQQKYRKVREEMGRWDDLQSRLLSHFGNAASVIDRLQVLREPKSYGGLACVDGVKDALLGKQLETLEISFGIMKDILKQFHFIVITLDKLSRDGSQLLKSGSTPSALQMKIGIKPSLAECVDGLKTINEMHQSEYLLKISLISALTWNCSSSDIAALRQLLVDQPNISRDEVQQIFDIIFAEEI</sequence>
<dbReference type="InterPro" id="IPR038985">
    <property type="entry name" value="OPRN-like"/>
</dbReference>
<dbReference type="EMBL" id="GDJX01011216">
    <property type="protein sequence ID" value="JAT56720.1"/>
    <property type="molecule type" value="Transcribed_RNA"/>
</dbReference>